<comment type="subcellular location">
    <subcellularLocation>
        <location evidence="1">Membrane</location>
        <topology evidence="1">Multi-pass membrane protein</topology>
    </subcellularLocation>
</comment>
<feature type="transmembrane region" description="Helical" evidence="7">
    <location>
        <begin position="449"/>
        <end position="468"/>
    </location>
</feature>
<sequence>MSLNRVSSLETLTITHPRRDSHASILHATKLTFNPALEPTMDARTISANTIPQWKRIAQVVGTVIYCFLAAGVVFGFAALKPVLKAEGAYHERCSKAVATRLSPTSDNGGGSPLDQIDMCVEMRLNIMFTSAAVGTNVAALPVGAILDRYGPRNTALFGSVSLAIGSLFLAFAQTIFWADAYLVGYLFLALGGPSVFISSFHLSNAFPSRSGLVLSLLTGAFDASSAMFLGYRVLYERSDGTMGPQNFFLGYLIVPVYIALFQLAIMPKESYQTVGQMVVAKVGEDGDATPTEEGPNEHTALLRGDTLVGGNGGIEGSVEEAMDAKIDAQKHRVERSDVAGMLHGLSALQQMKSLWFALICLFTVVQMLRLNYFMATVRTQYTFLLHSEEGAEQLNHFFDIVLPLGGAVAIPFIGHFIDSFSTLAVLSILVISTTAIGILGLIPHSMGAGMANILIFVVYRPFYYTAVSDYCGKVFGFATFGTVYGTLICIAGLGNILQNVLDYIFHKVCHGNPFAINLGLVLVGIVVGIALVAYVRWGVKRRQNEIGEAKFCEDDRTV</sequence>
<accession>A0AAD5WX68</accession>
<protein>
    <submittedName>
        <fullName evidence="8">Protein FMP42</fullName>
    </submittedName>
</protein>
<gene>
    <name evidence="8" type="ORF">MKZ38_003142</name>
</gene>
<feature type="transmembrane region" description="Helical" evidence="7">
    <location>
        <begin position="515"/>
        <end position="536"/>
    </location>
</feature>
<evidence type="ECO:0000256" key="6">
    <source>
        <dbReference type="ARBA" id="ARBA00023136"/>
    </source>
</evidence>
<feature type="transmembrane region" description="Helical" evidence="7">
    <location>
        <begin position="475"/>
        <end position="495"/>
    </location>
</feature>
<keyword evidence="4 7" id="KW-0812">Transmembrane</keyword>
<evidence type="ECO:0000256" key="3">
    <source>
        <dbReference type="ARBA" id="ARBA00022448"/>
    </source>
</evidence>
<evidence type="ECO:0000256" key="2">
    <source>
        <dbReference type="ARBA" id="ARBA00006595"/>
    </source>
</evidence>
<evidence type="ECO:0000313" key="9">
    <source>
        <dbReference type="Proteomes" id="UP001201980"/>
    </source>
</evidence>
<dbReference type="EMBL" id="JAKWBI020000019">
    <property type="protein sequence ID" value="KAJ2906105.1"/>
    <property type="molecule type" value="Genomic_DNA"/>
</dbReference>
<keyword evidence="6 7" id="KW-0472">Membrane</keyword>
<keyword evidence="3" id="KW-0813">Transport</keyword>
<feature type="transmembrane region" description="Helical" evidence="7">
    <location>
        <begin position="355"/>
        <end position="375"/>
    </location>
</feature>
<feature type="transmembrane region" description="Helical" evidence="7">
    <location>
        <begin position="127"/>
        <end position="147"/>
    </location>
</feature>
<dbReference type="AlphaFoldDB" id="A0AAD5WX68"/>
<feature type="transmembrane region" description="Helical" evidence="7">
    <location>
        <begin position="248"/>
        <end position="267"/>
    </location>
</feature>
<name>A0AAD5WX68_9PEZI</name>
<dbReference type="Gene3D" id="1.20.1250.20">
    <property type="entry name" value="MFS general substrate transporter like domains"/>
    <property type="match status" value="1"/>
</dbReference>
<keyword evidence="5 7" id="KW-1133">Transmembrane helix</keyword>
<evidence type="ECO:0000313" key="8">
    <source>
        <dbReference type="EMBL" id="KAJ2906105.1"/>
    </source>
</evidence>
<feature type="transmembrane region" description="Helical" evidence="7">
    <location>
        <begin position="213"/>
        <end position="236"/>
    </location>
</feature>
<feature type="transmembrane region" description="Helical" evidence="7">
    <location>
        <begin position="421"/>
        <end position="443"/>
    </location>
</feature>
<evidence type="ECO:0000256" key="5">
    <source>
        <dbReference type="ARBA" id="ARBA00022989"/>
    </source>
</evidence>
<dbReference type="InterPro" id="IPR036259">
    <property type="entry name" value="MFS_trans_sf"/>
</dbReference>
<feature type="transmembrane region" description="Helical" evidence="7">
    <location>
        <begin position="60"/>
        <end position="80"/>
    </location>
</feature>
<comment type="caution">
    <text evidence="8">The sequence shown here is derived from an EMBL/GenBank/DDBJ whole genome shotgun (WGS) entry which is preliminary data.</text>
</comment>
<reference evidence="8" key="1">
    <citation type="submission" date="2022-07" db="EMBL/GenBank/DDBJ databases">
        <title>Draft genome sequence of Zalerion maritima ATCC 34329, a (micro)plastics degrading marine fungus.</title>
        <authorList>
            <person name="Paco A."/>
            <person name="Goncalves M.F.M."/>
            <person name="Rocha-Santos T.A.P."/>
            <person name="Alves A."/>
        </authorList>
    </citation>
    <scope>NUCLEOTIDE SEQUENCE</scope>
    <source>
        <strain evidence="8">ATCC 34329</strain>
    </source>
</reference>
<feature type="transmembrane region" description="Helical" evidence="7">
    <location>
        <begin position="183"/>
        <end position="201"/>
    </location>
</feature>
<dbReference type="GO" id="GO:0000329">
    <property type="term" value="C:fungal-type vacuole membrane"/>
    <property type="evidence" value="ECO:0007669"/>
    <property type="project" value="TreeGrafter"/>
</dbReference>
<keyword evidence="9" id="KW-1185">Reference proteome</keyword>
<comment type="similarity">
    <text evidence="2">Belongs to the SLC43A transporter (TC 2.A.1.44) family.</text>
</comment>
<feature type="transmembrane region" description="Helical" evidence="7">
    <location>
        <begin position="156"/>
        <end position="177"/>
    </location>
</feature>
<dbReference type="InterPro" id="IPR052599">
    <property type="entry name" value="SLC43A_AATransporter"/>
</dbReference>
<evidence type="ECO:0000256" key="1">
    <source>
        <dbReference type="ARBA" id="ARBA00004141"/>
    </source>
</evidence>
<dbReference type="PANTHER" id="PTHR20772">
    <property type="entry name" value="PROTEIN FMP42"/>
    <property type="match status" value="1"/>
</dbReference>
<organism evidence="8 9">
    <name type="scientific">Zalerion maritima</name>
    <dbReference type="NCBI Taxonomy" id="339359"/>
    <lineage>
        <taxon>Eukaryota</taxon>
        <taxon>Fungi</taxon>
        <taxon>Dikarya</taxon>
        <taxon>Ascomycota</taxon>
        <taxon>Pezizomycotina</taxon>
        <taxon>Sordariomycetes</taxon>
        <taxon>Lulworthiomycetidae</taxon>
        <taxon>Lulworthiales</taxon>
        <taxon>Lulworthiaceae</taxon>
        <taxon>Zalerion</taxon>
    </lineage>
</organism>
<evidence type="ECO:0000256" key="7">
    <source>
        <dbReference type="SAM" id="Phobius"/>
    </source>
</evidence>
<dbReference type="PANTHER" id="PTHR20772:SF2">
    <property type="entry name" value="PROTEIN FMP42"/>
    <property type="match status" value="1"/>
</dbReference>
<evidence type="ECO:0000256" key="4">
    <source>
        <dbReference type="ARBA" id="ARBA00022692"/>
    </source>
</evidence>
<dbReference type="Proteomes" id="UP001201980">
    <property type="component" value="Unassembled WGS sequence"/>
</dbReference>
<dbReference type="SUPFAM" id="SSF103473">
    <property type="entry name" value="MFS general substrate transporter"/>
    <property type="match status" value="1"/>
</dbReference>
<proteinExistence type="inferred from homology"/>